<dbReference type="Pfam" id="PF00089">
    <property type="entry name" value="Trypsin"/>
    <property type="match status" value="1"/>
</dbReference>
<dbReference type="CDD" id="cd00190">
    <property type="entry name" value="Tryp_SPc"/>
    <property type="match status" value="1"/>
</dbReference>
<dbReference type="GO" id="GO:0004252">
    <property type="term" value="F:serine-type endopeptidase activity"/>
    <property type="evidence" value="ECO:0007669"/>
    <property type="project" value="InterPro"/>
</dbReference>
<organism evidence="7">
    <name type="scientific">Photinus pyralis</name>
    <name type="common">Common eastern firefly</name>
    <name type="synonym">Lampyris pyralis</name>
    <dbReference type="NCBI Taxonomy" id="7054"/>
    <lineage>
        <taxon>Eukaryota</taxon>
        <taxon>Metazoa</taxon>
        <taxon>Ecdysozoa</taxon>
        <taxon>Arthropoda</taxon>
        <taxon>Hexapoda</taxon>
        <taxon>Insecta</taxon>
        <taxon>Pterygota</taxon>
        <taxon>Neoptera</taxon>
        <taxon>Endopterygota</taxon>
        <taxon>Coleoptera</taxon>
        <taxon>Polyphaga</taxon>
        <taxon>Elateriformia</taxon>
        <taxon>Elateroidea</taxon>
        <taxon>Lampyridae</taxon>
        <taxon>Lampyrinae</taxon>
        <taxon>Photinus</taxon>
    </lineage>
</organism>
<dbReference type="PROSITE" id="PS50240">
    <property type="entry name" value="TRYPSIN_DOM"/>
    <property type="match status" value="1"/>
</dbReference>
<keyword evidence="3" id="KW-0720">Serine protease</keyword>
<proteinExistence type="predicted"/>
<dbReference type="InterPro" id="IPR001254">
    <property type="entry name" value="Trypsin_dom"/>
</dbReference>
<accession>A0A1Y1L163</accession>
<dbReference type="PANTHER" id="PTHR24276">
    <property type="entry name" value="POLYSERASE-RELATED"/>
    <property type="match status" value="1"/>
</dbReference>
<keyword evidence="1" id="KW-0645">Protease</keyword>
<keyword evidence="4" id="KW-1015">Disulfide bond</keyword>
<dbReference type="InterPro" id="IPR009003">
    <property type="entry name" value="Peptidase_S1_PA"/>
</dbReference>
<reference evidence="8 9" key="2">
    <citation type="journal article" date="2018" name="Elife">
        <title>Firefly genomes illuminate parallel origins of bioluminescence in beetles.</title>
        <authorList>
            <person name="Fallon T.R."/>
            <person name="Lower S.E."/>
            <person name="Chang C.H."/>
            <person name="Bessho-Uehara M."/>
            <person name="Martin G.J."/>
            <person name="Bewick A.J."/>
            <person name="Behringer M."/>
            <person name="Debat H.J."/>
            <person name="Wong I."/>
            <person name="Day J.C."/>
            <person name="Suvorov A."/>
            <person name="Silva C.J."/>
            <person name="Stanger-Hall K.F."/>
            <person name="Hall D.W."/>
            <person name="Schmitz R.J."/>
            <person name="Nelson D.R."/>
            <person name="Lewis S.M."/>
            <person name="Shigenobu S."/>
            <person name="Bybee S.M."/>
            <person name="Larracuente A.M."/>
            <person name="Oba Y."/>
            <person name="Weng J.K."/>
        </authorList>
    </citation>
    <scope>NUCLEOTIDE SEQUENCE [LARGE SCALE GENOMIC DNA]</scope>
    <source>
        <strain evidence="8">1611_PpyrPB1</strain>
        <tissue evidence="8">Whole body</tissue>
    </source>
</reference>
<reference evidence="8" key="3">
    <citation type="submission" date="2019-08" db="EMBL/GenBank/DDBJ databases">
        <authorList>
            <consortium name="Photinus pyralis genome working group"/>
            <person name="Fallon T.R."/>
            <person name="Sander Lower S.E."/>
            <person name="Weng J.-K."/>
        </authorList>
    </citation>
    <scope>NUCLEOTIDE SEQUENCE</scope>
    <source>
        <strain evidence="8">1611_PpyrPB1</strain>
        <tissue evidence="8">Whole body</tissue>
    </source>
</reference>
<reference evidence="7" key="1">
    <citation type="journal article" date="2016" name="Sci. Rep.">
        <title>Molecular characterization of firefly nuptial gifts: a multi-omics approach sheds light on postcopulatory sexual selection.</title>
        <authorList>
            <person name="Al-Wathiqui N."/>
            <person name="Fallon T.R."/>
            <person name="South A."/>
            <person name="Weng J.K."/>
            <person name="Lewis S.M."/>
        </authorList>
    </citation>
    <scope>NUCLEOTIDE SEQUENCE</scope>
</reference>
<dbReference type="EMBL" id="VVIM01000011">
    <property type="protein sequence ID" value="KAB0790929.1"/>
    <property type="molecule type" value="Genomic_DNA"/>
</dbReference>
<dbReference type="InterPro" id="IPR043504">
    <property type="entry name" value="Peptidase_S1_PA_chymotrypsin"/>
</dbReference>
<dbReference type="AlphaFoldDB" id="A0A1Y1L163"/>
<protein>
    <recommendedName>
        <fullName evidence="6">Peptidase S1 domain-containing protein</fullName>
    </recommendedName>
</protein>
<name>A0A1Y1L163_PHOPY</name>
<feature type="domain" description="Peptidase S1" evidence="6">
    <location>
        <begin position="24"/>
        <end position="246"/>
    </location>
</feature>
<keyword evidence="2" id="KW-0378">Hydrolase</keyword>
<dbReference type="OrthoDB" id="10061449at2759"/>
<evidence type="ECO:0000259" key="6">
    <source>
        <dbReference type="PROSITE" id="PS50240"/>
    </source>
</evidence>
<dbReference type="SUPFAM" id="SSF50494">
    <property type="entry name" value="Trypsin-like serine proteases"/>
    <property type="match status" value="1"/>
</dbReference>
<dbReference type="PANTHER" id="PTHR24276:SF91">
    <property type="entry name" value="AT26814P-RELATED"/>
    <property type="match status" value="1"/>
</dbReference>
<dbReference type="SMART" id="SM00020">
    <property type="entry name" value="Tryp_SPc"/>
    <property type="match status" value="1"/>
</dbReference>
<feature type="signal peptide" evidence="5">
    <location>
        <begin position="1"/>
        <end position="15"/>
    </location>
</feature>
<evidence type="ECO:0000313" key="8">
    <source>
        <dbReference type="EMBL" id="KAB0790929.1"/>
    </source>
</evidence>
<evidence type="ECO:0000256" key="4">
    <source>
        <dbReference type="ARBA" id="ARBA00023157"/>
    </source>
</evidence>
<dbReference type="EMBL" id="GEZM01067899">
    <property type="protein sequence ID" value="JAV67334.1"/>
    <property type="molecule type" value="Transcribed_RNA"/>
</dbReference>
<evidence type="ECO:0000256" key="3">
    <source>
        <dbReference type="ARBA" id="ARBA00022825"/>
    </source>
</evidence>
<dbReference type="GO" id="GO:0006508">
    <property type="term" value="P:proteolysis"/>
    <property type="evidence" value="ECO:0007669"/>
    <property type="project" value="UniProtKB-KW"/>
</dbReference>
<evidence type="ECO:0000313" key="9">
    <source>
        <dbReference type="Proteomes" id="UP000327044"/>
    </source>
</evidence>
<gene>
    <name evidence="8" type="ORF">PPYR_02729</name>
</gene>
<keyword evidence="5" id="KW-0732">Signal</keyword>
<dbReference type="InParanoid" id="A0A1Y1L163"/>
<evidence type="ECO:0000256" key="2">
    <source>
        <dbReference type="ARBA" id="ARBA00022801"/>
    </source>
</evidence>
<keyword evidence="9" id="KW-1185">Reference proteome</keyword>
<evidence type="ECO:0000256" key="1">
    <source>
        <dbReference type="ARBA" id="ARBA00022670"/>
    </source>
</evidence>
<dbReference type="InterPro" id="IPR050430">
    <property type="entry name" value="Peptidase_S1"/>
</dbReference>
<evidence type="ECO:0000256" key="5">
    <source>
        <dbReference type="SAM" id="SignalP"/>
    </source>
</evidence>
<feature type="chain" id="PRO_5033289586" description="Peptidase S1 domain-containing protein" evidence="5">
    <location>
        <begin position="16"/>
        <end position="251"/>
    </location>
</feature>
<dbReference type="Proteomes" id="UP000327044">
    <property type="component" value="Unassembled WGS sequence"/>
</dbReference>
<dbReference type="Gene3D" id="2.40.10.10">
    <property type="entry name" value="Trypsin-like serine proteases"/>
    <property type="match status" value="2"/>
</dbReference>
<sequence>MWVTVLALLVASVGAESGHWNEKVLGGATASDGKFPFTASLQDANNKHYCTAAIISKKCIISNAACSITAQANNFRIVVGASKLSAGGTVYQIGSIVKPATYNETSFLHNIAVIKPTKDIVFNDKIKPIRLTNKITPPRTSVTYTGWGMTKYPDTTMSDTLQYISLVIQEGKDCDSGTVPGYPNERKLCTATAPGVGLCKGDLGGPLIEANSLVGVSSTLYECAQGNPDTYEDIFSWRDWIRSQCDIPFCI</sequence>
<evidence type="ECO:0000313" key="7">
    <source>
        <dbReference type="EMBL" id="JAV67334.1"/>
    </source>
</evidence>